<evidence type="ECO:0000313" key="1">
    <source>
        <dbReference type="EMBL" id="KAB8027764.1"/>
    </source>
</evidence>
<proteinExistence type="predicted"/>
<dbReference type="Pfam" id="PF06835">
    <property type="entry name" value="LptC"/>
    <property type="match status" value="2"/>
</dbReference>
<dbReference type="RefSeq" id="WP_152214026.1">
    <property type="nucleotide sequence ID" value="NZ_WFLN01000011.1"/>
</dbReference>
<accession>A0A833N351</accession>
<dbReference type="EMBL" id="WFLN01000011">
    <property type="protein sequence ID" value="KAB8027764.1"/>
    <property type="molecule type" value="Genomic_DNA"/>
</dbReference>
<name>A0A833N351_9BACT</name>
<evidence type="ECO:0008006" key="3">
    <source>
        <dbReference type="Google" id="ProtNLM"/>
    </source>
</evidence>
<gene>
    <name evidence="1" type="ORF">GCL57_14250</name>
</gene>
<dbReference type="AlphaFoldDB" id="A0A833N351"/>
<protein>
    <recommendedName>
        <fullName evidence="3">LPS export ABC transporter periplasmic protein LptC</fullName>
    </recommendedName>
</protein>
<sequence>MLGRLYAFLFIVTIALLLWYQKRYLDESSEIFQAQLNSENLILPTSSVNKFQTRSYENGYLKYSFSGDKIIYFTDNHFEAIGNLVYKTFDNQQKESSVIKTTRATGQMELIDEKEGQTALSVGANSRIKYAILPDEVSFNFNENIGKTKNIYIDMINQNIQSDSKIESNGPQGKLKGKGFSYSIKDEEFKIKSDVDGKISLPEDNKNKLK</sequence>
<comment type="caution">
    <text evidence="1">The sequence shown here is derived from an EMBL/GenBank/DDBJ whole genome shotgun (WGS) entry which is preliminary data.</text>
</comment>
<reference evidence="1 2" key="1">
    <citation type="submission" date="2019-10" db="EMBL/GenBank/DDBJ databases">
        <title>New genus of Silvanigrellaceae.</title>
        <authorList>
            <person name="Pitt A."/>
            <person name="Hahn M.W."/>
        </authorList>
    </citation>
    <scope>NUCLEOTIDE SEQUENCE [LARGE SCALE GENOMIC DNA]</scope>
    <source>
        <strain evidence="1 2">33A1-SZDP</strain>
    </source>
</reference>
<evidence type="ECO:0000313" key="2">
    <source>
        <dbReference type="Proteomes" id="UP000442694"/>
    </source>
</evidence>
<dbReference type="Proteomes" id="UP000442694">
    <property type="component" value="Unassembled WGS sequence"/>
</dbReference>
<organism evidence="1 2">
    <name type="scientific">Fluviispira multicolorata</name>
    <dbReference type="NCBI Taxonomy" id="2654512"/>
    <lineage>
        <taxon>Bacteria</taxon>
        <taxon>Pseudomonadati</taxon>
        <taxon>Bdellovibrionota</taxon>
        <taxon>Oligoflexia</taxon>
        <taxon>Silvanigrellales</taxon>
        <taxon>Silvanigrellaceae</taxon>
        <taxon>Fluviispira</taxon>
    </lineage>
</organism>
<dbReference type="InterPro" id="IPR010664">
    <property type="entry name" value="LipoPS_assembly_LptC-rel"/>
</dbReference>
<dbReference type="Gene3D" id="2.60.450.10">
    <property type="entry name" value="Lipopolysaccharide (LPS) transport protein A like domain"/>
    <property type="match status" value="1"/>
</dbReference>
<keyword evidence="2" id="KW-1185">Reference proteome</keyword>